<dbReference type="EMBL" id="LPXO01000001">
    <property type="protein sequence ID" value="KUF12357.1"/>
    <property type="molecule type" value="Genomic_DNA"/>
</dbReference>
<reference evidence="6 7" key="1">
    <citation type="submission" date="2015-12" db="EMBL/GenBank/DDBJ databases">
        <authorList>
            <person name="Shamseldin A."/>
            <person name="Moawad H."/>
            <person name="Abd El-Rahim W.M."/>
            <person name="Sadowsky M.J."/>
        </authorList>
    </citation>
    <scope>NUCLEOTIDE SEQUENCE [LARGE SCALE GENOMIC DNA]</scope>
    <source>
        <strain evidence="6 7">SJ5A-1</strain>
    </source>
</reference>
<organism evidence="6 7">
    <name type="scientific">Pseudoponticoccus marisrubri</name>
    <dbReference type="NCBI Taxonomy" id="1685382"/>
    <lineage>
        <taxon>Bacteria</taxon>
        <taxon>Pseudomonadati</taxon>
        <taxon>Pseudomonadota</taxon>
        <taxon>Alphaproteobacteria</taxon>
        <taxon>Rhodobacterales</taxon>
        <taxon>Roseobacteraceae</taxon>
        <taxon>Pseudoponticoccus</taxon>
    </lineage>
</organism>
<evidence type="ECO:0000259" key="5">
    <source>
        <dbReference type="PROSITE" id="PS51007"/>
    </source>
</evidence>
<dbReference type="PROSITE" id="PS51007">
    <property type="entry name" value="CYTC"/>
    <property type="match status" value="2"/>
</dbReference>
<dbReference type="GO" id="GO:0016301">
    <property type="term" value="F:kinase activity"/>
    <property type="evidence" value="ECO:0007669"/>
    <property type="project" value="UniProtKB-KW"/>
</dbReference>
<dbReference type="AlphaFoldDB" id="A0A0W7WP27"/>
<dbReference type="InterPro" id="IPR036909">
    <property type="entry name" value="Cyt_c-like_dom_sf"/>
</dbReference>
<keyword evidence="6" id="KW-0808">Transferase</keyword>
<name>A0A0W7WP27_9RHOB</name>
<feature type="domain" description="Cytochrome c" evidence="5">
    <location>
        <begin position="186"/>
        <end position="292"/>
    </location>
</feature>
<evidence type="ECO:0000256" key="1">
    <source>
        <dbReference type="ARBA" id="ARBA00022617"/>
    </source>
</evidence>
<keyword evidence="3 4" id="KW-0408">Iron</keyword>
<dbReference type="OrthoDB" id="9811281at2"/>
<dbReference type="PANTHER" id="PTHR35008">
    <property type="entry name" value="BLL4482 PROTEIN-RELATED"/>
    <property type="match status" value="1"/>
</dbReference>
<evidence type="ECO:0000256" key="3">
    <source>
        <dbReference type="ARBA" id="ARBA00023004"/>
    </source>
</evidence>
<dbReference type="Proteomes" id="UP000054396">
    <property type="component" value="Unassembled WGS sequence"/>
</dbReference>
<keyword evidence="6" id="KW-0418">Kinase</keyword>
<sequence>MRRLLTLLIPVAIVAIGIGLWLTAPSRVDAARFDGLTGAADRGEAVFTAAGCASCHHAPDAEGEAKLVLAGGQPFPSDFGTFYAPNISSHPEAGIGDWDLEDLANAVTRGVSPESQHYYPAFPYGAYAKITDQDLADLWAYMQTLPADATPSRAHDVGFPFNIRRSLGGWKLLFFSDDYVIEDIPAELERGRYLVEALAHCAECHTPRNALGGLDTARWMGGAPNPSGRGTIPPLTPDELTWSAADIAYYLETGFTPDFDAVGGHMAEVVENFAALTKEDRDAVAAYVKALPPLSE</sequence>
<dbReference type="InterPro" id="IPR009056">
    <property type="entry name" value="Cyt_c-like_dom"/>
</dbReference>
<dbReference type="InterPro" id="IPR051459">
    <property type="entry name" value="Cytochrome_c-type_DH"/>
</dbReference>
<accession>A0A0W7WP27</accession>
<dbReference type="GO" id="GO:0009055">
    <property type="term" value="F:electron transfer activity"/>
    <property type="evidence" value="ECO:0007669"/>
    <property type="project" value="InterPro"/>
</dbReference>
<dbReference type="RefSeq" id="WP_058860303.1">
    <property type="nucleotide sequence ID" value="NZ_LPXO01000001.1"/>
</dbReference>
<keyword evidence="1 4" id="KW-0349">Heme</keyword>
<keyword evidence="2 4" id="KW-0479">Metal-binding</keyword>
<dbReference type="STRING" id="1685382.AVJ23_01090"/>
<comment type="caution">
    <text evidence="6">The sequence shown here is derived from an EMBL/GenBank/DDBJ whole genome shotgun (WGS) entry which is preliminary data.</text>
</comment>
<dbReference type="Gene3D" id="1.10.760.10">
    <property type="entry name" value="Cytochrome c-like domain"/>
    <property type="match status" value="2"/>
</dbReference>
<protein>
    <submittedName>
        <fullName evidence="6">Diacylglycerol kinase</fullName>
    </submittedName>
</protein>
<evidence type="ECO:0000313" key="6">
    <source>
        <dbReference type="EMBL" id="KUF12357.1"/>
    </source>
</evidence>
<dbReference type="GO" id="GO:0046872">
    <property type="term" value="F:metal ion binding"/>
    <property type="evidence" value="ECO:0007669"/>
    <property type="project" value="UniProtKB-KW"/>
</dbReference>
<evidence type="ECO:0000256" key="2">
    <source>
        <dbReference type="ARBA" id="ARBA00022723"/>
    </source>
</evidence>
<feature type="domain" description="Cytochrome c" evidence="5">
    <location>
        <begin position="38"/>
        <end position="146"/>
    </location>
</feature>
<evidence type="ECO:0000256" key="4">
    <source>
        <dbReference type="PROSITE-ProRule" id="PRU00433"/>
    </source>
</evidence>
<dbReference type="GO" id="GO:0020037">
    <property type="term" value="F:heme binding"/>
    <property type="evidence" value="ECO:0007669"/>
    <property type="project" value="InterPro"/>
</dbReference>
<evidence type="ECO:0000313" key="7">
    <source>
        <dbReference type="Proteomes" id="UP000054396"/>
    </source>
</evidence>
<dbReference type="PANTHER" id="PTHR35008:SF8">
    <property type="entry name" value="ALCOHOL DEHYDROGENASE CYTOCHROME C SUBUNIT"/>
    <property type="match status" value="1"/>
</dbReference>
<dbReference type="SUPFAM" id="SSF46626">
    <property type="entry name" value="Cytochrome c"/>
    <property type="match status" value="2"/>
</dbReference>
<keyword evidence="7" id="KW-1185">Reference proteome</keyword>
<dbReference type="Pfam" id="PF00034">
    <property type="entry name" value="Cytochrom_C"/>
    <property type="match status" value="2"/>
</dbReference>
<proteinExistence type="predicted"/>
<gene>
    <name evidence="6" type="ORF">AVJ23_01090</name>
</gene>